<sequence length="63" mass="6769">MGLTPLLGCCFHLKAILELSLEDPHQADPQDHQGCRLALQDQPLPTLACLHGTLVQALALVSI</sequence>
<dbReference type="Proteomes" id="UP001165960">
    <property type="component" value="Unassembled WGS sequence"/>
</dbReference>
<accession>A0ACC2U7U1</accession>
<organism evidence="1 2">
    <name type="scientific">Entomophthora muscae</name>
    <dbReference type="NCBI Taxonomy" id="34485"/>
    <lineage>
        <taxon>Eukaryota</taxon>
        <taxon>Fungi</taxon>
        <taxon>Fungi incertae sedis</taxon>
        <taxon>Zoopagomycota</taxon>
        <taxon>Entomophthoromycotina</taxon>
        <taxon>Entomophthoromycetes</taxon>
        <taxon>Entomophthorales</taxon>
        <taxon>Entomophthoraceae</taxon>
        <taxon>Entomophthora</taxon>
    </lineage>
</organism>
<evidence type="ECO:0000313" key="1">
    <source>
        <dbReference type="EMBL" id="KAJ9082895.1"/>
    </source>
</evidence>
<keyword evidence="2" id="KW-1185">Reference proteome</keyword>
<gene>
    <name evidence="1" type="ORF">DSO57_1000197</name>
</gene>
<name>A0ACC2U7U1_9FUNG</name>
<protein>
    <submittedName>
        <fullName evidence="1">Uncharacterized protein</fullName>
    </submittedName>
</protein>
<dbReference type="EMBL" id="QTSX02001421">
    <property type="protein sequence ID" value="KAJ9082895.1"/>
    <property type="molecule type" value="Genomic_DNA"/>
</dbReference>
<evidence type="ECO:0000313" key="2">
    <source>
        <dbReference type="Proteomes" id="UP001165960"/>
    </source>
</evidence>
<reference evidence="1" key="1">
    <citation type="submission" date="2022-04" db="EMBL/GenBank/DDBJ databases">
        <title>Genome of the entomopathogenic fungus Entomophthora muscae.</title>
        <authorList>
            <person name="Elya C."/>
            <person name="Lovett B.R."/>
            <person name="Lee E."/>
            <person name="Macias A.M."/>
            <person name="Hajek A.E."/>
            <person name="De Bivort B.L."/>
            <person name="Kasson M.T."/>
            <person name="De Fine Licht H.H."/>
            <person name="Stajich J.E."/>
        </authorList>
    </citation>
    <scope>NUCLEOTIDE SEQUENCE</scope>
    <source>
        <strain evidence="1">Berkeley</strain>
    </source>
</reference>
<comment type="caution">
    <text evidence="1">The sequence shown here is derived from an EMBL/GenBank/DDBJ whole genome shotgun (WGS) entry which is preliminary data.</text>
</comment>
<proteinExistence type="predicted"/>